<dbReference type="PROSITE" id="PS50157">
    <property type="entry name" value="ZINC_FINGER_C2H2_2"/>
    <property type="match status" value="1"/>
</dbReference>
<dbReference type="Pfam" id="PF04082">
    <property type="entry name" value="Fungal_trans"/>
    <property type="match status" value="1"/>
</dbReference>
<protein>
    <submittedName>
        <fullName evidence="10">Fungal specific transcription factor domain protein</fullName>
    </submittedName>
</protein>
<dbReference type="EMBL" id="JELW01000023">
    <property type="protein sequence ID" value="EXU98814.1"/>
    <property type="molecule type" value="Genomic_DNA"/>
</dbReference>
<dbReference type="SUPFAM" id="SSF57667">
    <property type="entry name" value="beta-beta-alpha zinc fingers"/>
    <property type="match status" value="1"/>
</dbReference>
<evidence type="ECO:0000256" key="8">
    <source>
        <dbReference type="SAM" id="MobiDB-lite"/>
    </source>
</evidence>
<dbReference type="InterPro" id="IPR013087">
    <property type="entry name" value="Znf_C2H2_type"/>
</dbReference>
<feature type="region of interest" description="Disordered" evidence="8">
    <location>
        <begin position="207"/>
        <end position="298"/>
    </location>
</feature>
<dbReference type="SMART" id="SM00355">
    <property type="entry name" value="ZnF_C2H2"/>
    <property type="match status" value="2"/>
</dbReference>
<dbReference type="CDD" id="cd12148">
    <property type="entry name" value="fungal_TF_MHR"/>
    <property type="match status" value="1"/>
</dbReference>
<feature type="compositionally biased region" description="Polar residues" evidence="8">
    <location>
        <begin position="45"/>
        <end position="70"/>
    </location>
</feature>
<dbReference type="PANTHER" id="PTHR40626:SF30">
    <property type="entry name" value="FINGER DOMAIN PROTEIN, PUTATIVE (AFU_ORTHOLOGUE AFUA_4G13600)-RELATED"/>
    <property type="match status" value="1"/>
</dbReference>
<feature type="compositionally biased region" description="Low complexity" evidence="8">
    <location>
        <begin position="259"/>
        <end position="284"/>
    </location>
</feature>
<evidence type="ECO:0000256" key="2">
    <source>
        <dbReference type="ARBA" id="ARBA00022723"/>
    </source>
</evidence>
<reference evidence="10 11" key="1">
    <citation type="submission" date="2014-02" db="EMBL/GenBank/DDBJ databases">
        <title>The genome sequence of the entomopathogenic fungus Metarhizium robertsii ARSEF 2575.</title>
        <authorList>
            <person name="Giuliano Garisto Donzelli B."/>
            <person name="Roe B.A."/>
            <person name="Macmil S.L."/>
            <person name="Krasnoff S.B."/>
            <person name="Gibson D.M."/>
        </authorList>
    </citation>
    <scope>NUCLEOTIDE SEQUENCE [LARGE SCALE GENOMIC DNA]</scope>
    <source>
        <strain evidence="10 11">ARSEF 2575</strain>
    </source>
</reference>
<keyword evidence="6" id="KW-0539">Nucleus</keyword>
<dbReference type="InterPro" id="IPR036236">
    <property type="entry name" value="Znf_C2H2_sf"/>
</dbReference>
<organism evidence="10 11">
    <name type="scientific">Metarhizium robertsii</name>
    <dbReference type="NCBI Taxonomy" id="568076"/>
    <lineage>
        <taxon>Eukaryota</taxon>
        <taxon>Fungi</taxon>
        <taxon>Dikarya</taxon>
        <taxon>Ascomycota</taxon>
        <taxon>Pezizomycotina</taxon>
        <taxon>Sordariomycetes</taxon>
        <taxon>Hypocreomycetidae</taxon>
        <taxon>Hypocreales</taxon>
        <taxon>Clavicipitaceae</taxon>
        <taxon>Metarhizium</taxon>
    </lineage>
</organism>
<dbReference type="eggNOG" id="KOG1721">
    <property type="taxonomic scope" value="Eukaryota"/>
</dbReference>
<dbReference type="PROSITE" id="PS00028">
    <property type="entry name" value="ZINC_FINGER_C2H2_1"/>
    <property type="match status" value="1"/>
</dbReference>
<accession>A0A014QX06</accession>
<keyword evidence="5" id="KW-0862">Zinc</keyword>
<dbReference type="HOGENOM" id="CLU_003897_0_0_1"/>
<dbReference type="Pfam" id="PF00096">
    <property type="entry name" value="zf-C2H2"/>
    <property type="match status" value="1"/>
</dbReference>
<comment type="caution">
    <text evidence="10">The sequence shown here is derived from an EMBL/GenBank/DDBJ whole genome shotgun (WGS) entry which is preliminary data.</text>
</comment>
<proteinExistence type="predicted"/>
<keyword evidence="3" id="KW-0677">Repeat</keyword>
<dbReference type="GO" id="GO:0000978">
    <property type="term" value="F:RNA polymerase II cis-regulatory region sequence-specific DNA binding"/>
    <property type="evidence" value="ECO:0007669"/>
    <property type="project" value="InterPro"/>
</dbReference>
<feature type="domain" description="C2H2-type" evidence="9">
    <location>
        <begin position="188"/>
        <end position="217"/>
    </location>
</feature>
<dbReference type="Gene3D" id="3.30.160.60">
    <property type="entry name" value="Classic Zinc Finger"/>
    <property type="match status" value="1"/>
</dbReference>
<comment type="subcellular location">
    <subcellularLocation>
        <location evidence="1">Nucleus</location>
    </subcellularLocation>
</comment>
<evidence type="ECO:0000256" key="5">
    <source>
        <dbReference type="ARBA" id="ARBA00022833"/>
    </source>
</evidence>
<dbReference type="GO" id="GO:0005634">
    <property type="term" value="C:nucleus"/>
    <property type="evidence" value="ECO:0007669"/>
    <property type="project" value="UniProtKB-SubCell"/>
</dbReference>
<keyword evidence="2" id="KW-0479">Metal-binding</keyword>
<dbReference type="AlphaFoldDB" id="A0A014QX06"/>
<dbReference type="GO" id="GO:0006351">
    <property type="term" value="P:DNA-templated transcription"/>
    <property type="evidence" value="ECO:0007669"/>
    <property type="project" value="InterPro"/>
</dbReference>
<dbReference type="GO" id="GO:0000981">
    <property type="term" value="F:DNA-binding transcription factor activity, RNA polymerase II-specific"/>
    <property type="evidence" value="ECO:0007669"/>
    <property type="project" value="InterPro"/>
</dbReference>
<evidence type="ECO:0000313" key="10">
    <source>
        <dbReference type="EMBL" id="EXU98814.1"/>
    </source>
</evidence>
<evidence type="ECO:0000256" key="3">
    <source>
        <dbReference type="ARBA" id="ARBA00022737"/>
    </source>
</evidence>
<dbReference type="InterPro" id="IPR051059">
    <property type="entry name" value="VerF-like"/>
</dbReference>
<dbReference type="Proteomes" id="UP000030151">
    <property type="component" value="Unassembled WGS sequence"/>
</dbReference>
<name>A0A014QX06_9HYPO</name>
<evidence type="ECO:0000259" key="9">
    <source>
        <dbReference type="PROSITE" id="PS50157"/>
    </source>
</evidence>
<dbReference type="GO" id="GO:0000785">
    <property type="term" value="C:chromatin"/>
    <property type="evidence" value="ECO:0007669"/>
    <property type="project" value="TreeGrafter"/>
</dbReference>
<feature type="compositionally biased region" description="Polar residues" evidence="8">
    <location>
        <begin position="99"/>
        <end position="110"/>
    </location>
</feature>
<evidence type="ECO:0000256" key="6">
    <source>
        <dbReference type="ARBA" id="ARBA00023242"/>
    </source>
</evidence>
<evidence type="ECO:0000313" key="11">
    <source>
        <dbReference type="Proteomes" id="UP000030151"/>
    </source>
</evidence>
<evidence type="ECO:0000256" key="7">
    <source>
        <dbReference type="PROSITE-ProRule" id="PRU00042"/>
    </source>
</evidence>
<feature type="compositionally biased region" description="Basic and acidic residues" evidence="8">
    <location>
        <begin position="207"/>
        <end position="219"/>
    </location>
</feature>
<dbReference type="GO" id="GO:0008270">
    <property type="term" value="F:zinc ion binding"/>
    <property type="evidence" value="ECO:0007669"/>
    <property type="project" value="UniProtKB-KW"/>
</dbReference>
<dbReference type="OrthoDB" id="6077919at2759"/>
<sequence length="993" mass="108597">MASLRNIMNVDADDDHANSHSLKAAMDTGSRSSQHPAASMGSVAYGQSSDYSMNASPSRSQRLSPPTRSLHSLPVDQHPSGMAYGGYPGGRNPHDRRQSNASADSMDSHYSQGQVYGHGTSGSFSTTPMRPFVPPQEVPVKLTPITGRVSRARKGVPVHTCDTCRPSKTFTRAEHLRRHQLSHQPPALPCTVPGCDKVFHRRDLLERHQQRHDQDDRVGKPNNGQPPNRSYSQGGSRRPPSYPSSPQGSLIQVQQPYGSTSPTPLSTAPTPTLSIHSSPWSSHSAKPTTVPVRHSPDEITIGGIKSDYLVEPVPNMPTTATTAFAEQPRIMPSLPTVDGSSSICVSTIPTTSITWSAGPRIATPLSTAPGAFSTPAALSQHNQRSSIAVSNSAWTARIDQPTSRGMPPSVMATGGYVAYGYSPSVPQTYSSIYDDEPTVGIPTYGEAPGGLYGPHVPASSMRMSPQIVVGQSSETMVAAAAPLPADRIVNPMPCPPEPISRFGLLAQDLMPVSLSREARSALPSYIDIFWDKVHPFYPIIHRSTLEDGAGVVPEHMDVLQCAMAALATQFLGHREHRVNGSQLHSYAWHRSKTFTQSNTWPLPIMQTVLLCEYYARFRGRHKDDYQPSPRFLTLCQMVSGYCSGTVPQPSGGNTERWNAWIYIESCRRLLAACFLLSVHGMCYHEQPYSTVLGLDNLAASKFRIALSGSTTNLWEARNAEAWAAIDMSTIMLNTIGDFMENPTLSTTETTPAFDVSLVIAAHALLLPTRENRQEVELVQDVSAFDSNDLLMSKFFNRRPGANTYLALHYTPLNVLLAVSGDSWVFNKKIPDASLFAEYKRKLGQWRDSGTSAIATVFAARAIRDFLDLSDKLGQSLAQANTSSYGMTACTEISDYWGLYVCTLICWAFGHVGKRTTTDKRLPARSRAINWIRTVAELEPGQLQALPKGEDSQAIVGFVRDILEKDCLGGRNILFADSVGVLRKLEEVDNWSWF</sequence>
<evidence type="ECO:0000256" key="1">
    <source>
        <dbReference type="ARBA" id="ARBA00004123"/>
    </source>
</evidence>
<feature type="region of interest" description="Disordered" evidence="8">
    <location>
        <begin position="1"/>
        <end position="110"/>
    </location>
</feature>
<feature type="compositionally biased region" description="Low complexity" evidence="8">
    <location>
        <begin position="232"/>
        <end position="249"/>
    </location>
</feature>
<keyword evidence="4 7" id="KW-0863">Zinc-finger</keyword>
<gene>
    <name evidence="10" type="ORF">X797_008051</name>
</gene>
<dbReference type="InterPro" id="IPR007219">
    <property type="entry name" value="XnlR_reg_dom"/>
</dbReference>
<evidence type="ECO:0000256" key="4">
    <source>
        <dbReference type="ARBA" id="ARBA00022771"/>
    </source>
</evidence>
<feature type="compositionally biased region" description="Polar residues" evidence="8">
    <location>
        <begin position="222"/>
        <end position="231"/>
    </location>
</feature>
<dbReference type="PANTHER" id="PTHR40626">
    <property type="entry name" value="MIP31509P"/>
    <property type="match status" value="1"/>
</dbReference>